<sequence>MPNDFIIVNDLVKEAHFDIKYYGKDNFVGTPVDGYDAPLCVLQKRAAEGLVKASNAALKEGYRLKILDCYRPQRAVSHFVRWASNLADTVTKTHYYPNIPKSTLLGPYIAEKSGHSRGATLDVTLEKRSAENTWEPVDMGTPFDFFDPLSHTVNSEVGESVLQNRQRLIRYMQAGNFVNYELEWWHFSQQEQVYPNTYFDFPLQLTTDNTR</sequence>
<feature type="active site" description="Proton donor/acceptor" evidence="9">
    <location>
        <position position="183"/>
    </location>
</feature>
<evidence type="ECO:0000256" key="6">
    <source>
        <dbReference type="ARBA" id="ARBA00022997"/>
    </source>
</evidence>
<feature type="binding site" evidence="9">
    <location>
        <position position="186"/>
    </location>
    <ligand>
        <name>Zn(2+)</name>
        <dbReference type="ChEBI" id="CHEBI:29105"/>
        <note>catalytic</note>
    </ligand>
</feature>
<feature type="binding site" evidence="9">
    <location>
        <position position="115"/>
    </location>
    <ligand>
        <name>Zn(2+)</name>
        <dbReference type="ChEBI" id="CHEBI:29105"/>
        <note>catalytic</note>
    </ligand>
</feature>
<keyword evidence="2 9" id="KW-0645">Protease</keyword>
<evidence type="ECO:0000256" key="4">
    <source>
        <dbReference type="ARBA" id="ARBA00022801"/>
    </source>
</evidence>
<dbReference type="CDD" id="cd14817">
    <property type="entry name" value="D-Ala-D-Ala_dipeptidase_VanX"/>
    <property type="match status" value="1"/>
</dbReference>
<evidence type="ECO:0000256" key="1">
    <source>
        <dbReference type="ARBA" id="ARBA00001362"/>
    </source>
</evidence>
<dbReference type="GO" id="GO:0008237">
    <property type="term" value="F:metallopeptidase activity"/>
    <property type="evidence" value="ECO:0007669"/>
    <property type="project" value="UniProtKB-KW"/>
</dbReference>
<keyword evidence="7 9" id="KW-0482">Metalloprotease</keyword>
<comment type="caution">
    <text evidence="11">The sequence shown here is derived from an EMBL/GenBank/DDBJ whole genome shotgun (WGS) entry which is preliminary data.</text>
</comment>
<feature type="site" description="Transition state stabilizer" evidence="9">
    <location>
        <position position="71"/>
    </location>
</feature>
<keyword evidence="6 9" id="KW-0224">Dipeptidase</keyword>
<comment type="function">
    <text evidence="9 10">Catalyzes hydrolysis of the D-alanyl-D-alanine dipeptide.</text>
</comment>
<dbReference type="PANTHER" id="PTHR43126">
    <property type="entry name" value="D-ALANYL-D-ALANINE DIPEPTIDASE"/>
    <property type="match status" value="1"/>
</dbReference>
<dbReference type="PANTHER" id="PTHR43126:SF1">
    <property type="entry name" value="D-ALANYL-D-ALANINE DIPEPTIDASE"/>
    <property type="match status" value="1"/>
</dbReference>
<keyword evidence="4 9" id="KW-0378">Hydrolase</keyword>
<evidence type="ECO:0000313" key="12">
    <source>
        <dbReference type="Proteomes" id="UP000275281"/>
    </source>
</evidence>
<dbReference type="HAMAP" id="MF_01924">
    <property type="entry name" value="A_A_dipeptidase"/>
    <property type="match status" value="1"/>
</dbReference>
<evidence type="ECO:0000256" key="7">
    <source>
        <dbReference type="ARBA" id="ARBA00023049"/>
    </source>
</evidence>
<dbReference type="InterPro" id="IPR000755">
    <property type="entry name" value="A_A_dipeptidase"/>
</dbReference>
<dbReference type="GO" id="GO:0008270">
    <property type="term" value="F:zinc ion binding"/>
    <property type="evidence" value="ECO:0007669"/>
    <property type="project" value="UniProtKB-UniRule"/>
</dbReference>
<keyword evidence="3 9" id="KW-0479">Metal-binding</keyword>
<comment type="cofactor">
    <cofactor evidence="9">
        <name>Zn(2+)</name>
        <dbReference type="ChEBI" id="CHEBI:29105"/>
    </cofactor>
    <text evidence="9">Binds 1 zinc ion per subunit.</text>
</comment>
<dbReference type="InterPro" id="IPR009045">
    <property type="entry name" value="Zn_M74/Hedgehog-like"/>
</dbReference>
<comment type="catalytic activity">
    <reaction evidence="1 9 10">
        <text>D-alanyl-D-alanine + H2O = 2 D-alanine</text>
        <dbReference type="Rhea" id="RHEA:20661"/>
        <dbReference type="ChEBI" id="CHEBI:15377"/>
        <dbReference type="ChEBI" id="CHEBI:57416"/>
        <dbReference type="ChEBI" id="CHEBI:57822"/>
        <dbReference type="EC" id="3.4.13.22"/>
    </reaction>
</comment>
<proteinExistence type="inferred from homology"/>
<evidence type="ECO:0000256" key="3">
    <source>
        <dbReference type="ARBA" id="ARBA00022723"/>
    </source>
</evidence>
<comment type="similarity">
    <text evidence="9 10">Belongs to the peptidase M15D family.</text>
</comment>
<dbReference type="Proteomes" id="UP000275281">
    <property type="component" value="Unassembled WGS sequence"/>
</dbReference>
<evidence type="ECO:0000313" key="11">
    <source>
        <dbReference type="EMBL" id="RPJ66829.1"/>
    </source>
</evidence>
<feature type="binding site" evidence="9">
    <location>
        <position position="122"/>
    </location>
    <ligand>
        <name>Zn(2+)</name>
        <dbReference type="ChEBI" id="CHEBI:29105"/>
        <note>catalytic</note>
    </ligand>
</feature>
<dbReference type="Pfam" id="PF01427">
    <property type="entry name" value="Peptidase_M15"/>
    <property type="match status" value="1"/>
</dbReference>
<protein>
    <recommendedName>
        <fullName evidence="9 10">D-alanyl-D-alanine dipeptidase</fullName>
        <shortName evidence="9 10">D-Ala-D-Ala dipeptidase</shortName>
        <ecNumber evidence="9 10">3.4.13.22</ecNumber>
    </recommendedName>
</protein>
<dbReference type="SUPFAM" id="SSF55166">
    <property type="entry name" value="Hedgehog/DD-peptidase"/>
    <property type="match status" value="1"/>
</dbReference>
<gene>
    <name evidence="9" type="primary">ddpX</name>
    <name evidence="11" type="ORF">DRW07_11220</name>
</gene>
<accession>A0A3N5Y7L4</accession>
<dbReference type="EMBL" id="RPOK01000003">
    <property type="protein sequence ID" value="RPJ66829.1"/>
    <property type="molecule type" value="Genomic_DNA"/>
</dbReference>
<reference evidence="11 12" key="1">
    <citation type="submission" date="2018-11" db="EMBL/GenBank/DDBJ databases">
        <authorList>
            <person name="Ye M.-Q."/>
            <person name="Du Z.-J."/>
        </authorList>
    </citation>
    <scope>NUCLEOTIDE SEQUENCE [LARGE SCALE GENOMIC DNA]</scope>
    <source>
        <strain evidence="11 12">U0105</strain>
    </source>
</reference>
<evidence type="ECO:0000256" key="8">
    <source>
        <dbReference type="ARBA" id="ARBA00023316"/>
    </source>
</evidence>
<dbReference type="OrthoDB" id="9801430at2"/>
<keyword evidence="8 10" id="KW-0961">Cell wall biogenesis/degradation</keyword>
<evidence type="ECO:0000256" key="10">
    <source>
        <dbReference type="PIRNR" id="PIRNR026671"/>
    </source>
</evidence>
<keyword evidence="12" id="KW-1185">Reference proteome</keyword>
<evidence type="ECO:0000256" key="2">
    <source>
        <dbReference type="ARBA" id="ARBA00022670"/>
    </source>
</evidence>
<dbReference type="PIRSF" id="PIRSF026671">
    <property type="entry name" value="AA_dipeptidase"/>
    <property type="match status" value="1"/>
</dbReference>
<dbReference type="GO" id="GO:0160237">
    <property type="term" value="F:D-Ala-D-Ala dipeptidase activity"/>
    <property type="evidence" value="ECO:0007669"/>
    <property type="project" value="UniProtKB-EC"/>
</dbReference>
<name>A0A3N5Y7L4_9ALTE</name>
<dbReference type="GO" id="GO:0071555">
    <property type="term" value="P:cell wall organization"/>
    <property type="evidence" value="ECO:0007669"/>
    <property type="project" value="UniProtKB-KW"/>
</dbReference>
<dbReference type="GO" id="GO:0006508">
    <property type="term" value="P:proteolysis"/>
    <property type="evidence" value="ECO:0007669"/>
    <property type="project" value="UniProtKB-KW"/>
</dbReference>
<keyword evidence="5 9" id="KW-0862">Zinc</keyword>
<dbReference type="EC" id="3.4.13.22" evidence="9 10"/>
<evidence type="ECO:0000256" key="5">
    <source>
        <dbReference type="ARBA" id="ARBA00022833"/>
    </source>
</evidence>
<dbReference type="Gene3D" id="3.30.1380.10">
    <property type="match status" value="1"/>
</dbReference>
<dbReference type="AlphaFoldDB" id="A0A3N5Y7L4"/>
<evidence type="ECO:0000256" key="9">
    <source>
        <dbReference type="HAMAP-Rule" id="MF_01924"/>
    </source>
</evidence>
<organism evidence="11 12">
    <name type="scientific">Alteromonas sediminis</name>
    <dbReference type="NCBI Taxonomy" id="2259342"/>
    <lineage>
        <taxon>Bacteria</taxon>
        <taxon>Pseudomonadati</taxon>
        <taxon>Pseudomonadota</taxon>
        <taxon>Gammaproteobacteria</taxon>
        <taxon>Alteromonadales</taxon>
        <taxon>Alteromonadaceae</taxon>
        <taxon>Alteromonas/Salinimonas group</taxon>
        <taxon>Alteromonas</taxon>
    </lineage>
</organism>